<dbReference type="EMBL" id="LWDE02001344">
    <property type="protein sequence ID" value="KAE8241417.1"/>
    <property type="molecule type" value="Genomic_DNA"/>
</dbReference>
<name>A0A8X7MME4_9BASI</name>
<comment type="caution">
    <text evidence="1">The sequence shown here is derived from an EMBL/GenBank/DDBJ whole genome shotgun (WGS) entry which is preliminary data.</text>
</comment>
<reference evidence="1" key="2">
    <citation type="journal article" date="2019" name="IMA Fungus">
        <title>Genome sequencing and comparison of five Tilletia species to identify candidate genes for the detection of regulated species infecting wheat.</title>
        <authorList>
            <person name="Nguyen H.D.T."/>
            <person name="Sultana T."/>
            <person name="Kesanakurti P."/>
            <person name="Hambleton S."/>
        </authorList>
    </citation>
    <scope>NUCLEOTIDE SEQUENCE</scope>
    <source>
        <strain evidence="1">DAOMC 236426</strain>
    </source>
</reference>
<keyword evidence="2" id="KW-1185">Reference proteome</keyword>
<gene>
    <name evidence="1" type="ORF">A4X06_0g7547</name>
</gene>
<protein>
    <submittedName>
        <fullName evidence="1">Uncharacterized protein</fullName>
    </submittedName>
</protein>
<dbReference type="Proteomes" id="UP000077684">
    <property type="component" value="Unassembled WGS sequence"/>
</dbReference>
<evidence type="ECO:0000313" key="1">
    <source>
        <dbReference type="EMBL" id="KAE8241417.1"/>
    </source>
</evidence>
<reference evidence="1" key="1">
    <citation type="submission" date="2016-04" db="EMBL/GenBank/DDBJ databases">
        <authorList>
            <person name="Nguyen H.D."/>
            <person name="Samba Siva P."/>
            <person name="Cullis J."/>
            <person name="Levesque C.A."/>
            <person name="Hambleton S."/>
        </authorList>
    </citation>
    <scope>NUCLEOTIDE SEQUENCE</scope>
    <source>
        <strain evidence="1">DAOMC 236426</strain>
    </source>
</reference>
<feature type="non-terminal residue" evidence="1">
    <location>
        <position position="60"/>
    </location>
</feature>
<organism evidence="1 2">
    <name type="scientific">Tilletia controversa</name>
    <name type="common">dwarf bunt fungus</name>
    <dbReference type="NCBI Taxonomy" id="13291"/>
    <lineage>
        <taxon>Eukaryota</taxon>
        <taxon>Fungi</taxon>
        <taxon>Dikarya</taxon>
        <taxon>Basidiomycota</taxon>
        <taxon>Ustilaginomycotina</taxon>
        <taxon>Exobasidiomycetes</taxon>
        <taxon>Tilletiales</taxon>
        <taxon>Tilletiaceae</taxon>
        <taxon>Tilletia</taxon>
    </lineage>
</organism>
<evidence type="ECO:0000313" key="2">
    <source>
        <dbReference type="Proteomes" id="UP000077684"/>
    </source>
</evidence>
<dbReference type="AlphaFoldDB" id="A0A8X7MME4"/>
<accession>A0A8X7MME4</accession>
<sequence length="60" mass="6090">MSCPSLFYAANRLATVARASRDTCPPSAIVVTEGKMSDGTTLLRSASCMACCKAGGCGPC</sequence>
<proteinExistence type="predicted"/>